<evidence type="ECO:0000313" key="4">
    <source>
        <dbReference type="Proteomes" id="UP000054549"/>
    </source>
</evidence>
<accession>A0A0C2WNU9</accession>
<keyword evidence="1" id="KW-0472">Membrane</keyword>
<dbReference type="Pfam" id="PF20151">
    <property type="entry name" value="DUF6533"/>
    <property type="match status" value="1"/>
</dbReference>
<dbReference type="AlphaFoldDB" id="A0A0C2WNU9"/>
<keyword evidence="4" id="KW-1185">Reference proteome</keyword>
<dbReference type="OrthoDB" id="3242409at2759"/>
<proteinExistence type="predicted"/>
<dbReference type="InParanoid" id="A0A0C2WNU9"/>
<reference evidence="3 4" key="1">
    <citation type="submission" date="2014-04" db="EMBL/GenBank/DDBJ databases">
        <title>Evolutionary Origins and Diversification of the Mycorrhizal Mutualists.</title>
        <authorList>
            <consortium name="DOE Joint Genome Institute"/>
            <consortium name="Mycorrhizal Genomics Consortium"/>
            <person name="Kohler A."/>
            <person name="Kuo A."/>
            <person name="Nagy L.G."/>
            <person name="Floudas D."/>
            <person name="Copeland A."/>
            <person name="Barry K.W."/>
            <person name="Cichocki N."/>
            <person name="Veneault-Fourrey C."/>
            <person name="LaButti K."/>
            <person name="Lindquist E.A."/>
            <person name="Lipzen A."/>
            <person name="Lundell T."/>
            <person name="Morin E."/>
            <person name="Murat C."/>
            <person name="Riley R."/>
            <person name="Ohm R."/>
            <person name="Sun H."/>
            <person name="Tunlid A."/>
            <person name="Henrissat B."/>
            <person name="Grigoriev I.V."/>
            <person name="Hibbett D.S."/>
            <person name="Martin F."/>
        </authorList>
    </citation>
    <scope>NUCLEOTIDE SEQUENCE [LARGE SCALE GENOMIC DNA]</scope>
    <source>
        <strain evidence="3 4">Koide BX008</strain>
    </source>
</reference>
<evidence type="ECO:0000259" key="2">
    <source>
        <dbReference type="Pfam" id="PF20151"/>
    </source>
</evidence>
<gene>
    <name evidence="3" type="ORF">M378DRAFT_357903</name>
</gene>
<name>A0A0C2WNU9_AMAMK</name>
<keyword evidence="1" id="KW-0812">Transmembrane</keyword>
<feature type="transmembrane region" description="Helical" evidence="1">
    <location>
        <begin position="89"/>
        <end position="110"/>
    </location>
</feature>
<sequence length="173" mass="19583">MLASEIEGLQIQLFIQCSSLALLYYDYALTFPDEKQYIWGSRFSLFTFLYIGCRYALVANIVFLLGVLNIIDGRCDTLAIDLWQYTRPLIFTSCNTGYLISGILSVIGRASVLSVWGLRTYALYNGNKLISIWMIILGLICFVTDAVHVAGNRCSGEALYPLWNDPFDRCLLF</sequence>
<feature type="transmembrane region" description="Helical" evidence="1">
    <location>
        <begin position="45"/>
        <end position="68"/>
    </location>
</feature>
<dbReference type="HOGENOM" id="CLU_118693_0_0_1"/>
<evidence type="ECO:0000313" key="3">
    <source>
        <dbReference type="EMBL" id="KIL57913.1"/>
    </source>
</evidence>
<evidence type="ECO:0000256" key="1">
    <source>
        <dbReference type="SAM" id="Phobius"/>
    </source>
</evidence>
<feature type="transmembrane region" description="Helical" evidence="1">
    <location>
        <begin position="7"/>
        <end position="25"/>
    </location>
</feature>
<dbReference type="Proteomes" id="UP000054549">
    <property type="component" value="Unassembled WGS sequence"/>
</dbReference>
<dbReference type="InterPro" id="IPR045340">
    <property type="entry name" value="DUF6533"/>
</dbReference>
<protein>
    <recommendedName>
        <fullName evidence="2">DUF6533 domain-containing protein</fullName>
    </recommendedName>
</protein>
<organism evidence="3 4">
    <name type="scientific">Amanita muscaria (strain Koide BX008)</name>
    <dbReference type="NCBI Taxonomy" id="946122"/>
    <lineage>
        <taxon>Eukaryota</taxon>
        <taxon>Fungi</taxon>
        <taxon>Dikarya</taxon>
        <taxon>Basidiomycota</taxon>
        <taxon>Agaricomycotina</taxon>
        <taxon>Agaricomycetes</taxon>
        <taxon>Agaricomycetidae</taxon>
        <taxon>Agaricales</taxon>
        <taxon>Pluteineae</taxon>
        <taxon>Amanitaceae</taxon>
        <taxon>Amanita</taxon>
    </lineage>
</organism>
<feature type="domain" description="DUF6533" evidence="2">
    <location>
        <begin position="15"/>
        <end position="56"/>
    </location>
</feature>
<feature type="transmembrane region" description="Helical" evidence="1">
    <location>
        <begin position="130"/>
        <end position="150"/>
    </location>
</feature>
<keyword evidence="1" id="KW-1133">Transmembrane helix</keyword>
<dbReference type="EMBL" id="KN818354">
    <property type="protein sequence ID" value="KIL57913.1"/>
    <property type="molecule type" value="Genomic_DNA"/>
</dbReference>